<evidence type="ECO:0000256" key="4">
    <source>
        <dbReference type="ARBA" id="ARBA00023002"/>
    </source>
</evidence>
<dbReference type="Proteomes" id="UP000251241">
    <property type="component" value="Unassembled WGS sequence"/>
</dbReference>
<dbReference type="InterPro" id="IPR019833">
    <property type="entry name" value="Mn/Fe_SOD_BS"/>
</dbReference>
<feature type="domain" description="Manganese/iron superoxide dismutase C-terminal" evidence="8">
    <location>
        <begin position="131"/>
        <end position="236"/>
    </location>
</feature>
<accession>A0A2X2JLI2</accession>
<evidence type="ECO:0000256" key="3">
    <source>
        <dbReference type="ARBA" id="ARBA00022723"/>
    </source>
</evidence>
<organism evidence="9 10">
    <name type="scientific">Sphingobacterium multivorum</name>
    <dbReference type="NCBI Taxonomy" id="28454"/>
    <lineage>
        <taxon>Bacteria</taxon>
        <taxon>Pseudomonadati</taxon>
        <taxon>Bacteroidota</taxon>
        <taxon>Sphingobacteriia</taxon>
        <taxon>Sphingobacteriales</taxon>
        <taxon>Sphingobacteriaceae</taxon>
        <taxon>Sphingobacterium</taxon>
    </lineage>
</organism>
<dbReference type="FunFam" id="3.55.40.20:FF:000001">
    <property type="entry name" value="Superoxide dismutase"/>
    <property type="match status" value="1"/>
</dbReference>
<dbReference type="EMBL" id="UAUU01000011">
    <property type="protein sequence ID" value="SPZ93036.1"/>
    <property type="molecule type" value="Genomic_DNA"/>
</dbReference>
<dbReference type="GO" id="GO:0046872">
    <property type="term" value="F:metal ion binding"/>
    <property type="evidence" value="ECO:0007669"/>
    <property type="project" value="UniProtKB-KW"/>
</dbReference>
<dbReference type="RefSeq" id="WP_112376129.1">
    <property type="nucleotide sequence ID" value="NZ_CP069793.1"/>
</dbReference>
<evidence type="ECO:0000259" key="8">
    <source>
        <dbReference type="Pfam" id="PF02777"/>
    </source>
</evidence>
<dbReference type="InterPro" id="IPR019832">
    <property type="entry name" value="Mn/Fe_SOD_C"/>
</dbReference>
<sequence length="238" mass="26770">MQTRRNFLQNAAKATLGIAVSGSILQDIASAKATELHAATLKFSQVKLPFSYAALEPNIDALTMEIHYTKHHMAYINAVNEAILAENIKEASEEQLLANISKYSPKARNNAGGAWNHNFFWESLSDKPSQPSEKLLTMINKTFGSLDKFKEQFAAAATSRFGSGWAWLILDDSGNLKISSTPNQDNPLMDVAEVKGIPILGLDVWEHAYYLHYQNKRADYIKNWWNVVNWKKVNERLA</sequence>
<protein>
    <recommendedName>
        <fullName evidence="2 6">Superoxide dismutase</fullName>
        <ecNumber evidence="2 6">1.15.1.1</ecNumber>
    </recommendedName>
</protein>
<evidence type="ECO:0000259" key="7">
    <source>
        <dbReference type="Pfam" id="PF00081"/>
    </source>
</evidence>
<dbReference type="GeneID" id="97179841"/>
<dbReference type="EC" id="1.15.1.1" evidence="2 6"/>
<dbReference type="PIRSF" id="PIRSF000349">
    <property type="entry name" value="SODismutase"/>
    <property type="match status" value="1"/>
</dbReference>
<feature type="binding site" evidence="5">
    <location>
        <position position="203"/>
    </location>
    <ligand>
        <name>Mn(2+)</name>
        <dbReference type="ChEBI" id="CHEBI:29035"/>
    </ligand>
</feature>
<dbReference type="InterPro" id="IPR036324">
    <property type="entry name" value="Mn/Fe_SOD_N_sf"/>
</dbReference>
<keyword evidence="4 6" id="KW-0560">Oxidoreductase</keyword>
<feature type="domain" description="Manganese/iron superoxide dismutase N-terminal" evidence="7">
    <location>
        <begin position="43"/>
        <end position="125"/>
    </location>
</feature>
<dbReference type="SUPFAM" id="SSF46609">
    <property type="entry name" value="Fe,Mn superoxide dismutase (SOD), N-terminal domain"/>
    <property type="match status" value="1"/>
</dbReference>
<dbReference type="PANTHER" id="PTHR43595:SF2">
    <property type="entry name" value="SMALL RIBOSOMAL SUBUNIT PROTEIN MS42"/>
    <property type="match status" value="1"/>
</dbReference>
<dbReference type="InterPro" id="IPR006311">
    <property type="entry name" value="TAT_signal"/>
</dbReference>
<feature type="binding site" evidence="5">
    <location>
        <position position="117"/>
    </location>
    <ligand>
        <name>Mn(2+)</name>
        <dbReference type="ChEBI" id="CHEBI:29035"/>
    </ligand>
</feature>
<keyword evidence="3 5" id="KW-0479">Metal-binding</keyword>
<feature type="binding site" evidence="5">
    <location>
        <position position="67"/>
    </location>
    <ligand>
        <name>Mn(2+)</name>
        <dbReference type="ChEBI" id="CHEBI:29035"/>
    </ligand>
</feature>
<dbReference type="PANTHER" id="PTHR43595">
    <property type="entry name" value="37S RIBOSOMAL PROTEIN S26, MITOCHONDRIAL"/>
    <property type="match status" value="1"/>
</dbReference>
<dbReference type="PRINTS" id="PR01703">
    <property type="entry name" value="MNSODISMTASE"/>
</dbReference>
<feature type="binding site" evidence="5">
    <location>
        <position position="207"/>
    </location>
    <ligand>
        <name>Mn(2+)</name>
        <dbReference type="ChEBI" id="CHEBI:29035"/>
    </ligand>
</feature>
<dbReference type="GO" id="GO:0005737">
    <property type="term" value="C:cytoplasm"/>
    <property type="evidence" value="ECO:0007669"/>
    <property type="project" value="TreeGrafter"/>
</dbReference>
<dbReference type="GO" id="GO:0004784">
    <property type="term" value="F:superoxide dismutase activity"/>
    <property type="evidence" value="ECO:0007669"/>
    <property type="project" value="UniProtKB-EC"/>
</dbReference>
<dbReference type="Pfam" id="PF00081">
    <property type="entry name" value="Sod_Fe_N"/>
    <property type="match status" value="1"/>
</dbReference>
<name>A0A2X2JLI2_SPHMU</name>
<dbReference type="Pfam" id="PF02777">
    <property type="entry name" value="Sod_Fe_C"/>
    <property type="match status" value="1"/>
</dbReference>
<evidence type="ECO:0000313" key="10">
    <source>
        <dbReference type="Proteomes" id="UP000251241"/>
    </source>
</evidence>
<comment type="catalytic activity">
    <reaction evidence="6">
        <text>2 superoxide + 2 H(+) = H2O2 + O2</text>
        <dbReference type="Rhea" id="RHEA:20696"/>
        <dbReference type="ChEBI" id="CHEBI:15378"/>
        <dbReference type="ChEBI" id="CHEBI:15379"/>
        <dbReference type="ChEBI" id="CHEBI:16240"/>
        <dbReference type="ChEBI" id="CHEBI:18421"/>
        <dbReference type="EC" id="1.15.1.1"/>
    </reaction>
</comment>
<evidence type="ECO:0000313" key="9">
    <source>
        <dbReference type="EMBL" id="SPZ93036.1"/>
    </source>
</evidence>
<evidence type="ECO:0000256" key="5">
    <source>
        <dbReference type="PIRSR" id="PIRSR000349-1"/>
    </source>
</evidence>
<proteinExistence type="inferred from homology"/>
<dbReference type="PROSITE" id="PS51318">
    <property type="entry name" value="TAT"/>
    <property type="match status" value="1"/>
</dbReference>
<dbReference type="InterPro" id="IPR001189">
    <property type="entry name" value="Mn/Fe_SOD"/>
</dbReference>
<reference evidence="9 10" key="1">
    <citation type="submission" date="2018-06" db="EMBL/GenBank/DDBJ databases">
        <authorList>
            <consortium name="Pathogen Informatics"/>
            <person name="Doyle S."/>
        </authorList>
    </citation>
    <scope>NUCLEOTIDE SEQUENCE [LARGE SCALE GENOMIC DNA]</scope>
    <source>
        <strain evidence="9 10">NCTC11343</strain>
    </source>
</reference>
<dbReference type="SUPFAM" id="SSF54719">
    <property type="entry name" value="Fe,Mn superoxide dismutase (SOD), C-terminal domain"/>
    <property type="match status" value="1"/>
</dbReference>
<dbReference type="InterPro" id="IPR019831">
    <property type="entry name" value="Mn/Fe_SOD_N"/>
</dbReference>
<dbReference type="Gene3D" id="3.55.40.20">
    <property type="entry name" value="Iron/manganese superoxide dismutase, C-terminal domain"/>
    <property type="match status" value="1"/>
</dbReference>
<dbReference type="InterPro" id="IPR036314">
    <property type="entry name" value="SOD_C_sf"/>
</dbReference>
<dbReference type="AlphaFoldDB" id="A0A2X2JLI2"/>
<evidence type="ECO:0000256" key="6">
    <source>
        <dbReference type="RuleBase" id="RU000414"/>
    </source>
</evidence>
<evidence type="ECO:0000256" key="2">
    <source>
        <dbReference type="ARBA" id="ARBA00012682"/>
    </source>
</evidence>
<comment type="function">
    <text evidence="6">Destroys radicals which are normally produced within the cells and which are toxic to biological systems.</text>
</comment>
<dbReference type="PROSITE" id="PS00088">
    <property type="entry name" value="SOD_MN"/>
    <property type="match status" value="1"/>
</dbReference>
<gene>
    <name evidence="9" type="primary">sodA_3</name>
    <name evidence="9" type="ORF">NCTC11343_04972</name>
</gene>
<comment type="similarity">
    <text evidence="1 6">Belongs to the iron/manganese superoxide dismutase family.</text>
</comment>
<evidence type="ECO:0000256" key="1">
    <source>
        <dbReference type="ARBA" id="ARBA00008714"/>
    </source>
</evidence>
<dbReference type="Gene3D" id="1.10.287.990">
    <property type="entry name" value="Fe,Mn superoxide dismutase (SOD) domain"/>
    <property type="match status" value="1"/>
</dbReference>